<dbReference type="GO" id="GO:0008236">
    <property type="term" value="F:serine-type peptidase activity"/>
    <property type="evidence" value="ECO:0007669"/>
    <property type="project" value="UniProtKB-KW"/>
</dbReference>
<gene>
    <name evidence="7" type="ORF">MJB10_08450</name>
</gene>
<comment type="similarity">
    <text evidence="1">Belongs to the peptidase S51 family.</text>
</comment>
<feature type="chain" id="PRO_5041717253" evidence="5">
    <location>
        <begin position="30"/>
        <end position="511"/>
    </location>
</feature>
<dbReference type="RefSeq" id="WP_314803453.1">
    <property type="nucleotide sequence ID" value="NZ_CP130319.1"/>
</dbReference>
<dbReference type="GO" id="GO:0006508">
    <property type="term" value="P:proteolysis"/>
    <property type="evidence" value="ECO:0007669"/>
    <property type="project" value="UniProtKB-KW"/>
</dbReference>
<keyword evidence="2" id="KW-0645">Protease</keyword>
<organism evidence="7 8">
    <name type="scientific">Paenibacillus roseopurpureus</name>
    <dbReference type="NCBI Taxonomy" id="2918901"/>
    <lineage>
        <taxon>Bacteria</taxon>
        <taxon>Bacillati</taxon>
        <taxon>Bacillota</taxon>
        <taxon>Bacilli</taxon>
        <taxon>Bacillales</taxon>
        <taxon>Paenibacillaceae</taxon>
        <taxon>Paenibacillus</taxon>
    </lineage>
</organism>
<dbReference type="SUPFAM" id="SSF52317">
    <property type="entry name" value="Class I glutamine amidotransferase-like"/>
    <property type="match status" value="1"/>
</dbReference>
<dbReference type="KEGG" id="proo:MJB10_08450"/>
<dbReference type="Gene3D" id="2.150.10.10">
    <property type="entry name" value="Serralysin-like metalloprotease, C-terminal"/>
    <property type="match status" value="1"/>
</dbReference>
<dbReference type="PANTHER" id="PTHR36175:SF1">
    <property type="entry name" value="CYANOPHYCINASE"/>
    <property type="match status" value="1"/>
</dbReference>
<feature type="domain" description="Haemolysin-type calcium binding-related" evidence="6">
    <location>
        <begin position="461"/>
        <end position="500"/>
    </location>
</feature>
<dbReference type="InterPro" id="IPR029062">
    <property type="entry name" value="Class_I_gatase-like"/>
</dbReference>
<dbReference type="AlphaFoldDB" id="A0AA96LRW5"/>
<dbReference type="PROSITE" id="PS00330">
    <property type="entry name" value="HEMOLYSIN_CALCIUM"/>
    <property type="match status" value="1"/>
</dbReference>
<protein>
    <submittedName>
        <fullName evidence="7">Type 1 glutamine amidotransferase-like domain-containing protein</fullName>
    </submittedName>
</protein>
<dbReference type="InterPro" id="IPR001343">
    <property type="entry name" value="Hemolysn_Ca-bd"/>
</dbReference>
<evidence type="ECO:0000256" key="2">
    <source>
        <dbReference type="ARBA" id="ARBA00022670"/>
    </source>
</evidence>
<dbReference type="EMBL" id="CP130319">
    <property type="protein sequence ID" value="WNR46109.1"/>
    <property type="molecule type" value="Genomic_DNA"/>
</dbReference>
<feature type="signal peptide" evidence="5">
    <location>
        <begin position="1"/>
        <end position="29"/>
    </location>
</feature>
<dbReference type="GO" id="GO:0005509">
    <property type="term" value="F:calcium ion binding"/>
    <property type="evidence" value="ECO:0007669"/>
    <property type="project" value="InterPro"/>
</dbReference>
<evidence type="ECO:0000256" key="5">
    <source>
        <dbReference type="SAM" id="SignalP"/>
    </source>
</evidence>
<evidence type="ECO:0000256" key="4">
    <source>
        <dbReference type="ARBA" id="ARBA00022825"/>
    </source>
</evidence>
<name>A0AA96LRW5_9BACL</name>
<dbReference type="Pfam" id="PF06594">
    <property type="entry name" value="HCBP_related"/>
    <property type="match status" value="1"/>
</dbReference>
<dbReference type="SUPFAM" id="SSF51120">
    <property type="entry name" value="beta-Roll"/>
    <property type="match status" value="1"/>
</dbReference>
<dbReference type="InterPro" id="IPR010566">
    <property type="entry name" value="Haemolys_ca-bd"/>
</dbReference>
<dbReference type="InterPro" id="IPR011049">
    <property type="entry name" value="Serralysin-like_metalloprot_C"/>
</dbReference>
<keyword evidence="8" id="KW-1185">Reference proteome</keyword>
<reference evidence="7" key="1">
    <citation type="submission" date="2022-02" db="EMBL/GenBank/DDBJ databases">
        <title>Paenibacillus sp. MBLB1832 Whole Genome Shotgun Sequencing.</title>
        <authorList>
            <person name="Hwang C.Y."/>
            <person name="Cho E.-S."/>
            <person name="Seo M.-J."/>
        </authorList>
    </citation>
    <scope>NUCLEOTIDE SEQUENCE</scope>
    <source>
        <strain evidence="7">MBLB1832</strain>
    </source>
</reference>
<sequence>MKEKFVKCLAPTAVAFGMMMSLFPAAVFAAPSETTTTGTNYTYYRYSNNTSDVVKTTTFGEVYMGGGTDVDAAFNWMINKANGGDFLIIRATGTSAYDQYVYDLATAQGKPLNSVSTLLLKGGDNAKLQAAATDSAVVDKINKAEAIFFAGGNQADYAQFLKITGANSAKVALNNRITTGIPFGGTSAGTMIQGQFTYDAISAGSSSLDSTAALSNPYNSLMSFTKDLVTTPVNAGIQTDTHFEQRDRMGRFLTFLARNIKDGWTTTAKGIAVNEQSALVVEANGTAQLLTQPGAPSPGAYIAKSTTAPTTVVSGSPLTFTNISITKLFSGSTFNFNTWTGTSVLPYTLNVNNGTVTSSTGNIYGGTSPSGGGGGGSIPTATIVGTSGADTLNGTSGNDVIDGKAGNDDLNGGTGNDTYLFTGSFGYDYVDDYDTNSSNSDTIIFTDLNSSQATFTRSVDDLIITFSGTGSSPSNKVKIIDYFYTWKSEIENIKFADGIVRDYTWVSANYQ</sequence>
<dbReference type="InterPro" id="IPR018511">
    <property type="entry name" value="Hemolysin-typ_Ca-bd_CS"/>
</dbReference>
<dbReference type="PRINTS" id="PR00313">
    <property type="entry name" value="CABNDNGRPT"/>
</dbReference>
<evidence type="ECO:0000313" key="7">
    <source>
        <dbReference type="EMBL" id="WNR46109.1"/>
    </source>
</evidence>
<dbReference type="Proteomes" id="UP001304650">
    <property type="component" value="Chromosome"/>
</dbReference>
<keyword evidence="3" id="KW-0378">Hydrolase</keyword>
<keyword evidence="5" id="KW-0732">Signal</keyword>
<dbReference type="Gene3D" id="3.40.50.880">
    <property type="match status" value="1"/>
</dbReference>
<evidence type="ECO:0000256" key="1">
    <source>
        <dbReference type="ARBA" id="ARBA00006534"/>
    </source>
</evidence>
<accession>A0AA96LRW5</accession>
<dbReference type="InterPro" id="IPR005320">
    <property type="entry name" value="Peptidase_S51"/>
</dbReference>
<dbReference type="Pfam" id="PF03575">
    <property type="entry name" value="Peptidase_S51"/>
    <property type="match status" value="1"/>
</dbReference>
<keyword evidence="4" id="KW-0720">Serine protease</keyword>
<evidence type="ECO:0000259" key="6">
    <source>
        <dbReference type="Pfam" id="PF06594"/>
    </source>
</evidence>
<evidence type="ECO:0000313" key="8">
    <source>
        <dbReference type="Proteomes" id="UP001304650"/>
    </source>
</evidence>
<evidence type="ECO:0000256" key="3">
    <source>
        <dbReference type="ARBA" id="ARBA00022801"/>
    </source>
</evidence>
<dbReference type="CDD" id="cd03145">
    <property type="entry name" value="GAT1_cyanophycinase"/>
    <property type="match status" value="1"/>
</dbReference>
<dbReference type="Pfam" id="PF00353">
    <property type="entry name" value="HemolysinCabind"/>
    <property type="match status" value="1"/>
</dbReference>
<proteinExistence type="inferred from homology"/>
<dbReference type="PANTHER" id="PTHR36175">
    <property type="entry name" value="CYANOPHYCINASE"/>
    <property type="match status" value="1"/>
</dbReference>